<protein>
    <submittedName>
        <fullName evidence="2">Uncharacterized protein</fullName>
    </submittedName>
</protein>
<evidence type="ECO:0000256" key="1">
    <source>
        <dbReference type="SAM" id="Phobius"/>
    </source>
</evidence>
<accession>A0A0D1ZXE8</accession>
<sequence>MGASYETIQGPQTTVEDVHADDEVVQINHEHAERMDGAFLSIVFSAAIPCGLILVVTAILLGVIYSNEVDAYKGWPELQVVQNDTSKPTGVWATINSWKKHGGDAALFVDFNPSSLTAIATLTGKIIPYLSSSIMALVAFFVARRIILVSKDSQGHELPTPRQMSLLIQLLGGNSYGPLKDTVHYHIKHKKRWISPIPHAFSALAAVTALGIIIPVADTWFSTTVTPVKVAVVKKVSNASRSPLGRDFVDHDNYCREGKWSYPADGNSSWKVPCNMDYYYYTNGQDIKHPTRWSYAIVNANKAALTIANLSDTNTVNDWYNSTSDPVHHYKYLAHMALDFTRDFRAKTVAVKTQCAPMTARCFSACSSDNPSDEDDCRYLDNSYAFNCSPGYTGELTSNGASLATSLRKPSLAGSMGFGFAPDASLSRMVGNDESQVEFAAWSNPLYFGAWSLGWQQMPDDDITDDGNPRNRDPWDRDSNIFWDDNYYYAWMLNCSMEISYAHYDWINGTTYSFTPWRAPRDIGGMVSYPFVSGLPLGQLCGQSAASRMREANNSVQLANLFADDFSTCALGIMAANIDPTSTILEQSRDDNFGATRVPIVPLFVLLGFKFLYCFAVLCLAVAAYHYTNPAEAQSVKERLTIKGLAATYFCDTPSHQQVAVKNIEQLFQPSEAAKDADDADAEAAVPAEPKIGVVQTEVGGWQFVKMAASKVYDSVGPIVERQLMSDASAGNFGTDGKDVANWVSLVQK</sequence>
<evidence type="ECO:0000313" key="2">
    <source>
        <dbReference type="EMBL" id="KIW32821.1"/>
    </source>
</evidence>
<dbReference type="Proteomes" id="UP000054466">
    <property type="component" value="Unassembled WGS sequence"/>
</dbReference>
<gene>
    <name evidence="2" type="ORF">PV07_04339</name>
</gene>
<feature type="transmembrane region" description="Helical" evidence="1">
    <location>
        <begin position="603"/>
        <end position="627"/>
    </location>
</feature>
<dbReference type="HOGENOM" id="CLU_022944_0_0_1"/>
<name>A0A0D1ZXE8_9EURO</name>
<keyword evidence="1" id="KW-0472">Membrane</keyword>
<dbReference type="GeneID" id="27343533"/>
<dbReference type="RefSeq" id="XP_016253037.1">
    <property type="nucleotide sequence ID" value="XM_016391135.1"/>
</dbReference>
<dbReference type="OrthoDB" id="3344043at2759"/>
<dbReference type="STRING" id="569365.A0A0D1ZXE8"/>
<proteinExistence type="predicted"/>
<feature type="transmembrane region" description="Helical" evidence="1">
    <location>
        <begin position="126"/>
        <end position="143"/>
    </location>
</feature>
<dbReference type="VEuPathDB" id="FungiDB:PV07_04339"/>
<keyword evidence="3" id="KW-1185">Reference proteome</keyword>
<keyword evidence="1" id="KW-1133">Transmembrane helix</keyword>
<dbReference type="EMBL" id="KN847041">
    <property type="protein sequence ID" value="KIW32821.1"/>
    <property type="molecule type" value="Genomic_DNA"/>
</dbReference>
<organism evidence="2 3">
    <name type="scientific">Cladophialophora immunda</name>
    <dbReference type="NCBI Taxonomy" id="569365"/>
    <lineage>
        <taxon>Eukaryota</taxon>
        <taxon>Fungi</taxon>
        <taxon>Dikarya</taxon>
        <taxon>Ascomycota</taxon>
        <taxon>Pezizomycotina</taxon>
        <taxon>Eurotiomycetes</taxon>
        <taxon>Chaetothyriomycetidae</taxon>
        <taxon>Chaetothyriales</taxon>
        <taxon>Herpotrichiellaceae</taxon>
        <taxon>Cladophialophora</taxon>
    </lineage>
</organism>
<feature type="transmembrane region" description="Helical" evidence="1">
    <location>
        <begin position="38"/>
        <end position="65"/>
    </location>
</feature>
<reference evidence="2 3" key="1">
    <citation type="submission" date="2015-01" db="EMBL/GenBank/DDBJ databases">
        <title>The Genome Sequence of Cladophialophora immunda CBS83496.</title>
        <authorList>
            <consortium name="The Broad Institute Genomics Platform"/>
            <person name="Cuomo C."/>
            <person name="de Hoog S."/>
            <person name="Gorbushina A."/>
            <person name="Stielow B."/>
            <person name="Teixiera M."/>
            <person name="Abouelleil A."/>
            <person name="Chapman S.B."/>
            <person name="Priest M."/>
            <person name="Young S.K."/>
            <person name="Wortman J."/>
            <person name="Nusbaum C."/>
            <person name="Birren B."/>
        </authorList>
    </citation>
    <scope>NUCLEOTIDE SEQUENCE [LARGE SCALE GENOMIC DNA]</scope>
    <source>
        <strain evidence="2 3">CBS 83496</strain>
    </source>
</reference>
<evidence type="ECO:0000313" key="3">
    <source>
        <dbReference type="Proteomes" id="UP000054466"/>
    </source>
</evidence>
<dbReference type="AlphaFoldDB" id="A0A0D1ZXE8"/>
<feature type="transmembrane region" description="Helical" evidence="1">
    <location>
        <begin position="197"/>
        <end position="217"/>
    </location>
</feature>
<keyword evidence="1" id="KW-0812">Transmembrane</keyword>